<feature type="chain" id="PRO_5019115671" description="TGFBR3/Endoglin-like N-terminal domain-containing protein" evidence="11">
    <location>
        <begin position="20"/>
        <end position="650"/>
    </location>
</feature>
<organism evidence="13 14">
    <name type="scientific">Gopherus agassizii</name>
    <name type="common">Agassiz's desert tortoise</name>
    <dbReference type="NCBI Taxonomy" id="38772"/>
    <lineage>
        <taxon>Eukaryota</taxon>
        <taxon>Metazoa</taxon>
        <taxon>Chordata</taxon>
        <taxon>Craniata</taxon>
        <taxon>Vertebrata</taxon>
        <taxon>Euteleostomi</taxon>
        <taxon>Archelosauria</taxon>
        <taxon>Testudinata</taxon>
        <taxon>Testudines</taxon>
        <taxon>Cryptodira</taxon>
        <taxon>Durocryptodira</taxon>
        <taxon>Testudinoidea</taxon>
        <taxon>Testudinidae</taxon>
        <taxon>Gopherus</taxon>
    </lineage>
</organism>
<dbReference type="Gene3D" id="2.60.40.3210">
    <property type="entry name" value="Zona pellucida, ZP-N domain"/>
    <property type="match status" value="1"/>
</dbReference>
<name>A0A452HPN6_9SAUR</name>
<evidence type="ECO:0000256" key="1">
    <source>
        <dbReference type="ARBA" id="ARBA00004251"/>
    </source>
</evidence>
<keyword evidence="2" id="KW-1003">Cell membrane</keyword>
<dbReference type="Ensembl" id="ENSGAGT00000019369.1">
    <property type="protein sequence ID" value="ENSGAGP00000016971.1"/>
    <property type="gene ID" value="ENSGAGG00000012671.1"/>
</dbReference>
<evidence type="ECO:0000256" key="4">
    <source>
        <dbReference type="ARBA" id="ARBA00022729"/>
    </source>
</evidence>
<protein>
    <recommendedName>
        <fullName evidence="12">TGFBR3/Endoglin-like N-terminal domain-containing protein</fullName>
    </recommendedName>
</protein>
<evidence type="ECO:0000256" key="6">
    <source>
        <dbReference type="ARBA" id="ARBA00023136"/>
    </source>
</evidence>
<evidence type="ECO:0000256" key="10">
    <source>
        <dbReference type="SAM" id="Phobius"/>
    </source>
</evidence>
<evidence type="ECO:0000313" key="14">
    <source>
        <dbReference type="Proteomes" id="UP000291020"/>
    </source>
</evidence>
<keyword evidence="14" id="KW-1185">Reference proteome</keyword>
<keyword evidence="5 10" id="KW-1133">Transmembrane helix</keyword>
<dbReference type="Proteomes" id="UP000291020">
    <property type="component" value="Unassembled WGS sequence"/>
</dbReference>
<keyword evidence="7" id="KW-1015">Disulfide bond</keyword>
<dbReference type="STRING" id="38772.ENSGAGP00000016971"/>
<keyword evidence="6 10" id="KW-0472">Membrane</keyword>
<dbReference type="Pfam" id="PF26060">
    <property type="entry name" value="TGFBR3_N"/>
    <property type="match status" value="2"/>
</dbReference>
<comment type="subcellular location">
    <subcellularLocation>
        <location evidence="1">Cell membrane</location>
        <topology evidence="1">Single-pass type I membrane protein</topology>
    </subcellularLocation>
</comment>
<keyword evidence="4 11" id="KW-0732">Signal</keyword>
<dbReference type="InterPro" id="IPR058899">
    <property type="entry name" value="TGFBR3/Endoglin-like_N"/>
</dbReference>
<evidence type="ECO:0000259" key="12">
    <source>
        <dbReference type="Pfam" id="PF26060"/>
    </source>
</evidence>
<reference evidence="13" key="2">
    <citation type="submission" date="2025-08" db="UniProtKB">
        <authorList>
            <consortium name="Ensembl"/>
        </authorList>
    </citation>
    <scope>IDENTIFICATION</scope>
</reference>
<dbReference type="GO" id="GO:0001570">
    <property type="term" value="P:vasculogenesis"/>
    <property type="evidence" value="ECO:0007669"/>
    <property type="project" value="TreeGrafter"/>
</dbReference>
<evidence type="ECO:0000256" key="3">
    <source>
        <dbReference type="ARBA" id="ARBA00022692"/>
    </source>
</evidence>
<keyword evidence="8" id="KW-0325">Glycoprotein</keyword>
<feature type="region of interest" description="Disordered" evidence="9">
    <location>
        <begin position="619"/>
        <end position="650"/>
    </location>
</feature>
<sequence>MEARLFLAALLLSCTPIRTSPTSGDVCTLQQITKDKVSYMTGKTARGCVSRSTVGKLQEVHVLQVKVETQMWPFQLNVSSARRTTPPERKVLFVIICDKFCMVTVHSADLHPTFVSNNMVYGVMGNVATTFDQTSGEQLVQQVKDHYDNVTSFTELENPLHIRFRVGEDASSPENCIVQAGFNAWRYLQTEFLVPEVKGCTSPSAKKGKEAHILRVQQGPAETSSQPVEVKVTVVCPEAKPLQDLEILLILQSQPNVTWNIDTQRTVSIMASGKYRITRFPSEQLDERVLPDSEQGLIGLAHQRGFDDIASYTNIPSATHVILELHRCEPEVKTPPPTPAQHPKTVNIVQTVFNLLPPWKCADDSIEIVVPKMNLKDLNDYITDITLQDPRCRAEQNQTHFVLKRYLGDCHTKLESRILARNKLILTLASSLEKVEVPFECSLPQELRLQLYRTQDFKWPSTTMLEVNKAAYVQVSFRAGIPLTFLEVKECSLQISAEEPQQLLIQPVAPLSQAETVLEPTEATLGRELHRFSFIYSPAGGGPFPPCATLSCRVAWRFNGSTSMETLEVTLQDTRPPPSSLGIEAVVGITFAAFLIGTLLTAALWCIYSHTRPMAKLQPVSTNAPASESSSPNHSIGSTQSTPCSTSSMA</sequence>
<feature type="domain" description="TGFBR3/Endoglin-like N-terminal" evidence="12">
    <location>
        <begin position="41"/>
        <end position="191"/>
    </location>
</feature>
<evidence type="ECO:0000256" key="2">
    <source>
        <dbReference type="ARBA" id="ARBA00022475"/>
    </source>
</evidence>
<reference evidence="13" key="3">
    <citation type="submission" date="2025-09" db="UniProtKB">
        <authorList>
            <consortium name="Ensembl"/>
        </authorList>
    </citation>
    <scope>IDENTIFICATION</scope>
</reference>
<feature type="domain" description="TGFBR3/Endoglin-like N-terminal" evidence="12">
    <location>
        <begin position="197"/>
        <end position="326"/>
    </location>
</feature>
<dbReference type="PANTHER" id="PTHR14002">
    <property type="entry name" value="ENDOGLIN/TGF-BETA RECEPTOR TYPE III"/>
    <property type="match status" value="1"/>
</dbReference>
<evidence type="ECO:0000256" key="9">
    <source>
        <dbReference type="SAM" id="MobiDB-lite"/>
    </source>
</evidence>
<evidence type="ECO:0000256" key="11">
    <source>
        <dbReference type="SAM" id="SignalP"/>
    </source>
</evidence>
<keyword evidence="3 10" id="KW-0812">Transmembrane</keyword>
<evidence type="ECO:0000256" key="8">
    <source>
        <dbReference type="ARBA" id="ARBA00023180"/>
    </source>
</evidence>
<reference evidence="14" key="1">
    <citation type="journal article" date="2017" name="PLoS ONE">
        <title>The Agassiz's desert tortoise genome provides a resource for the conservation of a threatened species.</title>
        <authorList>
            <person name="Tollis M."/>
            <person name="DeNardo D.F."/>
            <person name="Cornelius J.A."/>
            <person name="Dolby G.A."/>
            <person name="Edwards T."/>
            <person name="Henen B.T."/>
            <person name="Karl A.E."/>
            <person name="Murphy R.W."/>
            <person name="Kusumi K."/>
        </authorList>
    </citation>
    <scope>NUCLEOTIDE SEQUENCE [LARGE SCALE GENOMIC DNA]</scope>
</reference>
<accession>A0A452HPN6</accession>
<proteinExistence type="predicted"/>
<evidence type="ECO:0000256" key="5">
    <source>
        <dbReference type="ARBA" id="ARBA00022989"/>
    </source>
</evidence>
<feature type="signal peptide" evidence="11">
    <location>
        <begin position="1"/>
        <end position="19"/>
    </location>
</feature>
<evidence type="ECO:0000256" key="7">
    <source>
        <dbReference type="ARBA" id="ARBA00023157"/>
    </source>
</evidence>
<dbReference type="AlphaFoldDB" id="A0A452HPN6"/>
<evidence type="ECO:0000313" key="13">
    <source>
        <dbReference type="Ensembl" id="ENSGAGP00000016971.1"/>
    </source>
</evidence>
<dbReference type="PANTHER" id="PTHR14002:SF1">
    <property type="entry name" value="ENDOGLIN"/>
    <property type="match status" value="1"/>
</dbReference>
<feature type="transmembrane region" description="Helical" evidence="10">
    <location>
        <begin position="585"/>
        <end position="608"/>
    </location>
</feature>